<dbReference type="GO" id="GO:0071731">
    <property type="term" value="P:response to nitric oxide"/>
    <property type="evidence" value="ECO:0007669"/>
    <property type="project" value="TreeGrafter"/>
</dbReference>
<feature type="domain" description="O-acyltransferase WSD1 C-terminal" evidence="12">
    <location>
        <begin position="272"/>
        <end position="410"/>
    </location>
</feature>
<dbReference type="EMBL" id="JACHIW010000002">
    <property type="protein sequence ID" value="MBB5159583.1"/>
    <property type="molecule type" value="Genomic_DNA"/>
</dbReference>
<comment type="catalytic activity">
    <reaction evidence="10">
        <text>an acyl-CoA + a 1,2-diacyl-sn-glycerol = a triacyl-sn-glycerol + CoA</text>
        <dbReference type="Rhea" id="RHEA:10868"/>
        <dbReference type="ChEBI" id="CHEBI:17815"/>
        <dbReference type="ChEBI" id="CHEBI:57287"/>
        <dbReference type="ChEBI" id="CHEBI:58342"/>
        <dbReference type="ChEBI" id="CHEBI:64615"/>
        <dbReference type="EC" id="2.3.1.20"/>
    </reaction>
</comment>
<keyword evidence="8" id="KW-0443">Lipid metabolism</keyword>
<evidence type="ECO:0000256" key="2">
    <source>
        <dbReference type="ARBA" id="ARBA00005189"/>
    </source>
</evidence>
<evidence type="ECO:0000313" key="13">
    <source>
        <dbReference type="EMBL" id="MBB5159583.1"/>
    </source>
</evidence>
<dbReference type="GO" id="GO:0051701">
    <property type="term" value="P:biological process involved in interaction with host"/>
    <property type="evidence" value="ECO:0007669"/>
    <property type="project" value="TreeGrafter"/>
</dbReference>
<organism evidence="13 14">
    <name type="scientific">Saccharopolyspora phatthalungensis</name>
    <dbReference type="NCBI Taxonomy" id="664693"/>
    <lineage>
        <taxon>Bacteria</taxon>
        <taxon>Bacillati</taxon>
        <taxon>Actinomycetota</taxon>
        <taxon>Actinomycetes</taxon>
        <taxon>Pseudonocardiales</taxon>
        <taxon>Pseudonocardiaceae</taxon>
        <taxon>Saccharopolyspora</taxon>
    </lineage>
</organism>
<dbReference type="Pfam" id="PF03007">
    <property type="entry name" value="WS_DGAT_cat"/>
    <property type="match status" value="1"/>
</dbReference>
<gene>
    <name evidence="13" type="ORF">BJ970_007182</name>
</gene>
<dbReference type="PANTHER" id="PTHR31650:SF1">
    <property type="entry name" value="WAX ESTER SYNTHASE_DIACYLGLYCEROL ACYLTRANSFERASE 4-RELATED"/>
    <property type="match status" value="1"/>
</dbReference>
<dbReference type="GO" id="GO:0019432">
    <property type="term" value="P:triglyceride biosynthetic process"/>
    <property type="evidence" value="ECO:0007669"/>
    <property type="project" value="UniProtKB-UniPathway"/>
</dbReference>
<evidence type="ECO:0000256" key="5">
    <source>
        <dbReference type="ARBA" id="ARBA00022516"/>
    </source>
</evidence>
<comment type="caution">
    <text evidence="13">The sequence shown here is derived from an EMBL/GenBank/DDBJ whole genome shotgun (WGS) entry which is preliminary data.</text>
</comment>
<dbReference type="GO" id="GO:0001666">
    <property type="term" value="P:response to hypoxia"/>
    <property type="evidence" value="ECO:0007669"/>
    <property type="project" value="TreeGrafter"/>
</dbReference>
<dbReference type="SUPFAM" id="SSF52777">
    <property type="entry name" value="CoA-dependent acyltransferases"/>
    <property type="match status" value="2"/>
</dbReference>
<keyword evidence="9" id="KW-0012">Acyltransferase</keyword>
<evidence type="ECO:0000256" key="8">
    <source>
        <dbReference type="ARBA" id="ARBA00023098"/>
    </source>
</evidence>
<dbReference type="RefSeq" id="WP_184732042.1">
    <property type="nucleotide sequence ID" value="NZ_JACHIW010000002.1"/>
</dbReference>
<keyword evidence="5" id="KW-0444">Lipid biosynthesis</keyword>
<dbReference type="UniPathway" id="UPA00282"/>
<comment type="similarity">
    <text evidence="3">Belongs to the long-chain O-acyltransferase family.</text>
</comment>
<evidence type="ECO:0000313" key="14">
    <source>
        <dbReference type="Proteomes" id="UP000584374"/>
    </source>
</evidence>
<keyword evidence="14" id="KW-1185">Reference proteome</keyword>
<dbReference type="InterPro" id="IPR045034">
    <property type="entry name" value="O-acyltransferase_WSD1-like"/>
</dbReference>
<evidence type="ECO:0000256" key="4">
    <source>
        <dbReference type="ARBA" id="ARBA00013244"/>
    </source>
</evidence>
<keyword evidence="6" id="KW-0808">Transferase</keyword>
<dbReference type="InterPro" id="IPR009721">
    <property type="entry name" value="O-acyltransferase_WSD1_C"/>
</dbReference>
<sequence length="416" mass="45807">MGNSVTCDITLSPPSANPLTNIFLALDELVPNPVDMYFGFQLRMSKAPLSLDVLRERLAAPVSRLPQLTHRLVRRNGQARWERDEDFDIAHHVRAVRVAAAGPAQRLFDSAPDPNRPRWGLWLSTGNDGTWSLHYLAHHAVHDAISMLRTLELMFSDTVPAPYASGVTSAPAGWRSVPSLLPDLLKTYGPVTPWRAMEIPAEPGRRFTSRAIDLSRLRDVARSTGATINQVHLAAMSGALRDWYPGGSAAERLHALVPIDTRLPGEPDTGLGNQIGFLRTPLFTELPTARQRLNATMAATSRHRMAGHRRAYRALAEHGSEQLTGWVVKRFTAPFTTALTVSNVRISRPLHVFGTPVDEIVPLPWLPPGEACFTLASGYRDQFTLSALTHSGIDDAARLTDLWAQAVEELHGEFTG</sequence>
<evidence type="ECO:0000256" key="1">
    <source>
        <dbReference type="ARBA" id="ARBA00004771"/>
    </source>
</evidence>
<proteinExistence type="inferred from homology"/>
<protein>
    <recommendedName>
        <fullName evidence="4">diacylglycerol O-acyltransferase</fullName>
        <ecNumber evidence="4">2.3.1.20</ecNumber>
    </recommendedName>
</protein>
<dbReference type="Pfam" id="PF06974">
    <property type="entry name" value="WS_DGAT_C"/>
    <property type="match status" value="1"/>
</dbReference>
<feature type="domain" description="O-acyltransferase WSD1-like N-terminal" evidence="11">
    <location>
        <begin position="46"/>
        <end position="173"/>
    </location>
</feature>
<evidence type="ECO:0000256" key="6">
    <source>
        <dbReference type="ARBA" id="ARBA00022679"/>
    </source>
</evidence>
<keyword evidence="7" id="KW-0319">Glycerol metabolism</keyword>
<dbReference type="PANTHER" id="PTHR31650">
    <property type="entry name" value="O-ACYLTRANSFERASE (WSD1-LIKE) FAMILY PROTEIN"/>
    <property type="match status" value="1"/>
</dbReference>
<evidence type="ECO:0000256" key="10">
    <source>
        <dbReference type="ARBA" id="ARBA00048109"/>
    </source>
</evidence>
<dbReference type="EC" id="2.3.1.20" evidence="4"/>
<evidence type="ECO:0000256" key="7">
    <source>
        <dbReference type="ARBA" id="ARBA00022798"/>
    </source>
</evidence>
<evidence type="ECO:0000256" key="3">
    <source>
        <dbReference type="ARBA" id="ARBA00009587"/>
    </source>
</evidence>
<reference evidence="13 14" key="1">
    <citation type="submission" date="2020-08" db="EMBL/GenBank/DDBJ databases">
        <title>Sequencing the genomes of 1000 actinobacteria strains.</title>
        <authorList>
            <person name="Klenk H.-P."/>
        </authorList>
    </citation>
    <scope>NUCLEOTIDE SEQUENCE [LARGE SCALE GENOMIC DNA]</scope>
    <source>
        <strain evidence="13 14">DSM 45584</strain>
    </source>
</reference>
<comment type="pathway">
    <text evidence="2">Lipid metabolism.</text>
</comment>
<dbReference type="GO" id="GO:0004144">
    <property type="term" value="F:diacylglycerol O-acyltransferase activity"/>
    <property type="evidence" value="ECO:0007669"/>
    <property type="project" value="UniProtKB-EC"/>
</dbReference>
<dbReference type="InterPro" id="IPR004255">
    <property type="entry name" value="O-acyltransferase_WSD1_N"/>
</dbReference>
<accession>A0A840QKV7</accession>
<dbReference type="GO" id="GO:0006071">
    <property type="term" value="P:glycerol metabolic process"/>
    <property type="evidence" value="ECO:0007669"/>
    <property type="project" value="UniProtKB-KW"/>
</dbReference>
<dbReference type="AlphaFoldDB" id="A0A840QKV7"/>
<evidence type="ECO:0000259" key="12">
    <source>
        <dbReference type="Pfam" id="PF06974"/>
    </source>
</evidence>
<evidence type="ECO:0000259" key="11">
    <source>
        <dbReference type="Pfam" id="PF03007"/>
    </source>
</evidence>
<comment type="pathway">
    <text evidence="1">Glycerolipid metabolism; triacylglycerol biosynthesis.</text>
</comment>
<dbReference type="Proteomes" id="UP000584374">
    <property type="component" value="Unassembled WGS sequence"/>
</dbReference>
<name>A0A840QKV7_9PSEU</name>
<dbReference type="GO" id="GO:0005886">
    <property type="term" value="C:plasma membrane"/>
    <property type="evidence" value="ECO:0007669"/>
    <property type="project" value="TreeGrafter"/>
</dbReference>
<evidence type="ECO:0000256" key="9">
    <source>
        <dbReference type="ARBA" id="ARBA00023315"/>
    </source>
</evidence>